<dbReference type="Proteomes" id="UP001224775">
    <property type="component" value="Unassembled WGS sequence"/>
</dbReference>
<feature type="transmembrane region" description="Helical" evidence="7">
    <location>
        <begin position="326"/>
        <end position="351"/>
    </location>
</feature>
<comment type="caution">
    <text evidence="9">The sequence shown here is derived from an EMBL/GenBank/DDBJ whole genome shotgun (WGS) entry which is preliminary data.</text>
</comment>
<comment type="subcellular location">
    <subcellularLocation>
        <location evidence="1">Membrane</location>
        <topology evidence="1">Multi-pass membrane protein</topology>
    </subcellularLocation>
</comment>
<sequence length="473" mass="52841">MVWKSVHDCGTAIEFDEAWKTRDDSQNALDSEALYQMCMNEEHVLESLEENDLCYKCPVEGGSKERCIQPYSLATVARLYLQALSTWSTDLNPDIYLAPSLSCEDLRAAWTEPVQSRFTSDLLDCTNSLLEQYDLQESGNGSPMCVFPDANMVASLVDVNFPRSGRVEYTTAIYASKHDTDSVDELYKLDKSNAYSQEGTAMTGVYKVGFQPLFLSFDGGFYMRDLYRAVPMDLALFAVACAVTGSLFFWHTKSLFLTLFGLLRIILALPISWALYTFVLGLESFPIINLGGVFIVFSLGADDVYVMSDKWKSTRAIMTRASTTEVAIKSLPSAITATLMTSFTTSIGFFATNVSDIVCIRLFGTFCGLLIAVDYVLSVLLLSPVLCLYDIMMMRNSPSQCVSRKKMKVVKENASSDSQEVVVGAHRNLRDRILGSYSDLLYSFCQHDYCQLIRLVDIQATRETTISCTIPYD</sequence>
<keyword evidence="5" id="KW-0325">Glycoprotein</keyword>
<feature type="transmembrane region" description="Helical" evidence="7">
    <location>
        <begin position="363"/>
        <end position="389"/>
    </location>
</feature>
<dbReference type="GO" id="GO:0022857">
    <property type="term" value="F:transmembrane transporter activity"/>
    <property type="evidence" value="ECO:0007669"/>
    <property type="project" value="TreeGrafter"/>
</dbReference>
<evidence type="ECO:0000256" key="2">
    <source>
        <dbReference type="ARBA" id="ARBA00022692"/>
    </source>
</evidence>
<keyword evidence="3 7" id="KW-1133">Transmembrane helix</keyword>
<feature type="domain" description="SSD" evidence="8">
    <location>
        <begin position="257"/>
        <end position="388"/>
    </location>
</feature>
<dbReference type="Pfam" id="PF02460">
    <property type="entry name" value="Patched"/>
    <property type="match status" value="1"/>
</dbReference>
<feature type="transmembrane region" description="Helical" evidence="7">
    <location>
        <begin position="285"/>
        <end position="305"/>
    </location>
</feature>
<dbReference type="PROSITE" id="PS50156">
    <property type="entry name" value="SSD"/>
    <property type="match status" value="1"/>
</dbReference>
<dbReference type="AlphaFoldDB" id="A0AAD8YEU2"/>
<evidence type="ECO:0000256" key="1">
    <source>
        <dbReference type="ARBA" id="ARBA00004141"/>
    </source>
</evidence>
<dbReference type="EMBL" id="JATAAI010000007">
    <property type="protein sequence ID" value="KAK1744543.1"/>
    <property type="molecule type" value="Genomic_DNA"/>
</dbReference>
<gene>
    <name evidence="9" type="ORF">QTG54_005076</name>
</gene>
<evidence type="ECO:0000313" key="9">
    <source>
        <dbReference type="EMBL" id="KAK1744543.1"/>
    </source>
</evidence>
<dbReference type="PANTHER" id="PTHR45951:SF3">
    <property type="entry name" value="PROTEIN DISPATCHED"/>
    <property type="match status" value="1"/>
</dbReference>
<comment type="similarity">
    <text evidence="6">Belongs to the dispatched family.</text>
</comment>
<keyword evidence="2 7" id="KW-0812">Transmembrane</keyword>
<evidence type="ECO:0000256" key="3">
    <source>
        <dbReference type="ARBA" id="ARBA00022989"/>
    </source>
</evidence>
<organism evidence="9 10">
    <name type="scientific">Skeletonema marinoi</name>
    <dbReference type="NCBI Taxonomy" id="267567"/>
    <lineage>
        <taxon>Eukaryota</taxon>
        <taxon>Sar</taxon>
        <taxon>Stramenopiles</taxon>
        <taxon>Ochrophyta</taxon>
        <taxon>Bacillariophyta</taxon>
        <taxon>Coscinodiscophyceae</taxon>
        <taxon>Thalassiosirophycidae</taxon>
        <taxon>Thalassiosirales</taxon>
        <taxon>Skeletonemataceae</taxon>
        <taxon>Skeletonema</taxon>
        <taxon>Skeletonema marinoi-dohrnii complex</taxon>
    </lineage>
</organism>
<evidence type="ECO:0000256" key="7">
    <source>
        <dbReference type="SAM" id="Phobius"/>
    </source>
</evidence>
<evidence type="ECO:0000256" key="5">
    <source>
        <dbReference type="ARBA" id="ARBA00023180"/>
    </source>
</evidence>
<name>A0AAD8YEU2_9STRA</name>
<accession>A0AAD8YEU2</accession>
<dbReference type="GO" id="GO:0007224">
    <property type="term" value="P:smoothened signaling pathway"/>
    <property type="evidence" value="ECO:0007669"/>
    <property type="project" value="TreeGrafter"/>
</dbReference>
<keyword evidence="4 7" id="KW-0472">Membrane</keyword>
<evidence type="ECO:0000313" key="10">
    <source>
        <dbReference type="Proteomes" id="UP001224775"/>
    </source>
</evidence>
<proteinExistence type="inferred from homology"/>
<dbReference type="InterPro" id="IPR052081">
    <property type="entry name" value="Dispatched_Hh_regulator"/>
</dbReference>
<protein>
    <submittedName>
        <fullName evidence="9">Protein dispatched-related protein</fullName>
    </submittedName>
</protein>
<dbReference type="SUPFAM" id="SSF82866">
    <property type="entry name" value="Multidrug efflux transporter AcrB transmembrane domain"/>
    <property type="match status" value="1"/>
</dbReference>
<dbReference type="InterPro" id="IPR000731">
    <property type="entry name" value="SSD"/>
</dbReference>
<evidence type="ECO:0000256" key="4">
    <source>
        <dbReference type="ARBA" id="ARBA00023136"/>
    </source>
</evidence>
<evidence type="ECO:0000259" key="8">
    <source>
        <dbReference type="PROSITE" id="PS50156"/>
    </source>
</evidence>
<evidence type="ECO:0000256" key="6">
    <source>
        <dbReference type="ARBA" id="ARBA00038046"/>
    </source>
</evidence>
<feature type="transmembrane region" description="Helical" evidence="7">
    <location>
        <begin position="257"/>
        <end position="279"/>
    </location>
</feature>
<dbReference type="PANTHER" id="PTHR45951">
    <property type="entry name" value="PROTEIN DISPATCHED-RELATED"/>
    <property type="match status" value="1"/>
</dbReference>
<reference evidence="9" key="1">
    <citation type="submission" date="2023-06" db="EMBL/GenBank/DDBJ databases">
        <title>Survivors Of The Sea: Transcriptome response of Skeletonema marinoi to long-term dormancy.</title>
        <authorList>
            <person name="Pinder M.I.M."/>
            <person name="Kourtchenko O."/>
            <person name="Robertson E.K."/>
            <person name="Larsson T."/>
            <person name="Maumus F."/>
            <person name="Osuna-Cruz C.M."/>
            <person name="Vancaester E."/>
            <person name="Stenow R."/>
            <person name="Vandepoele K."/>
            <person name="Ploug H."/>
            <person name="Bruchert V."/>
            <person name="Godhe A."/>
            <person name="Topel M."/>
        </authorList>
    </citation>
    <scope>NUCLEOTIDE SEQUENCE</scope>
    <source>
        <strain evidence="9">R05AC</strain>
    </source>
</reference>
<keyword evidence="10" id="KW-1185">Reference proteome</keyword>
<feature type="transmembrane region" description="Helical" evidence="7">
    <location>
        <begin position="234"/>
        <end position="250"/>
    </location>
</feature>
<dbReference type="InterPro" id="IPR003392">
    <property type="entry name" value="PTHD_SSD"/>
</dbReference>
<dbReference type="GO" id="GO:0016020">
    <property type="term" value="C:membrane"/>
    <property type="evidence" value="ECO:0007669"/>
    <property type="project" value="UniProtKB-SubCell"/>
</dbReference>
<dbReference type="Gene3D" id="1.20.1640.10">
    <property type="entry name" value="Multidrug efflux transporter AcrB transmembrane domain"/>
    <property type="match status" value="1"/>
</dbReference>